<keyword evidence="4" id="KW-1185">Reference proteome</keyword>
<dbReference type="EMBL" id="PKPP01000933">
    <property type="protein sequence ID" value="PWA87248.1"/>
    <property type="molecule type" value="Genomic_DNA"/>
</dbReference>
<feature type="compositionally biased region" description="Basic and acidic residues" evidence="1">
    <location>
        <begin position="547"/>
        <end position="565"/>
    </location>
</feature>
<gene>
    <name evidence="3" type="ORF">CTI12_AA133790</name>
</gene>
<evidence type="ECO:0000259" key="2">
    <source>
        <dbReference type="PROSITE" id="PS50011"/>
    </source>
</evidence>
<proteinExistence type="predicted"/>
<dbReference type="Pfam" id="PF14299">
    <property type="entry name" value="PP2"/>
    <property type="match status" value="2"/>
</dbReference>
<dbReference type="AlphaFoldDB" id="A0A2U1PNA5"/>
<comment type="caution">
    <text evidence="3">The sequence shown here is derived from an EMBL/GenBank/DDBJ whole genome shotgun (WGS) entry which is preliminary data.</text>
</comment>
<keyword evidence="3" id="KW-0418">Kinase</keyword>
<organism evidence="3 4">
    <name type="scientific">Artemisia annua</name>
    <name type="common">Sweet wormwood</name>
    <dbReference type="NCBI Taxonomy" id="35608"/>
    <lineage>
        <taxon>Eukaryota</taxon>
        <taxon>Viridiplantae</taxon>
        <taxon>Streptophyta</taxon>
        <taxon>Embryophyta</taxon>
        <taxon>Tracheophyta</taxon>
        <taxon>Spermatophyta</taxon>
        <taxon>Magnoliopsida</taxon>
        <taxon>eudicotyledons</taxon>
        <taxon>Gunneridae</taxon>
        <taxon>Pentapetalae</taxon>
        <taxon>asterids</taxon>
        <taxon>campanulids</taxon>
        <taxon>Asterales</taxon>
        <taxon>Asteraceae</taxon>
        <taxon>Asteroideae</taxon>
        <taxon>Anthemideae</taxon>
        <taxon>Artemisiinae</taxon>
        <taxon>Artemisia</taxon>
    </lineage>
</organism>
<keyword evidence="3" id="KW-0808">Transferase</keyword>
<dbReference type="PROSITE" id="PS50011">
    <property type="entry name" value="PROTEIN_KINASE_DOM"/>
    <property type="match status" value="1"/>
</dbReference>
<dbReference type="GO" id="GO:0005524">
    <property type="term" value="F:ATP binding"/>
    <property type="evidence" value="ECO:0007669"/>
    <property type="project" value="InterPro"/>
</dbReference>
<dbReference type="SUPFAM" id="SSF56112">
    <property type="entry name" value="Protein kinase-like (PK-like)"/>
    <property type="match status" value="1"/>
</dbReference>
<protein>
    <submittedName>
        <fullName evidence="3">Protein kinase-like domain, Phloem protein 2-like protein</fullName>
    </submittedName>
</protein>
<dbReference type="InterPro" id="IPR045272">
    <property type="entry name" value="ANXUR1/2-like"/>
</dbReference>
<dbReference type="InterPro" id="IPR025886">
    <property type="entry name" value="PP2-like"/>
</dbReference>
<dbReference type="Proteomes" id="UP000245207">
    <property type="component" value="Unassembled WGS sequence"/>
</dbReference>
<dbReference type="InterPro" id="IPR001245">
    <property type="entry name" value="Ser-Thr/Tyr_kinase_cat_dom"/>
</dbReference>
<evidence type="ECO:0000313" key="3">
    <source>
        <dbReference type="EMBL" id="PWA87248.1"/>
    </source>
</evidence>
<dbReference type="GO" id="GO:0004714">
    <property type="term" value="F:transmembrane receptor protein tyrosine kinase activity"/>
    <property type="evidence" value="ECO:0007669"/>
    <property type="project" value="InterPro"/>
</dbReference>
<dbReference type="OrthoDB" id="1681189at2759"/>
<dbReference type="PANTHER" id="PTHR27003:SF471">
    <property type="entry name" value="VASCULAR ENDOTHELIAL GROWTH FACTOR RECEPTOR 2 (VEGFR2)-RELATED"/>
    <property type="match status" value="1"/>
</dbReference>
<dbReference type="InterPro" id="IPR000719">
    <property type="entry name" value="Prot_kinase_dom"/>
</dbReference>
<feature type="region of interest" description="Disordered" evidence="1">
    <location>
        <begin position="547"/>
        <end position="568"/>
    </location>
</feature>
<evidence type="ECO:0000256" key="1">
    <source>
        <dbReference type="SAM" id="MobiDB-lite"/>
    </source>
</evidence>
<dbReference type="Gene3D" id="3.30.200.20">
    <property type="entry name" value="Phosphorylase Kinase, domain 1"/>
    <property type="match status" value="1"/>
</dbReference>
<dbReference type="InterPro" id="IPR011009">
    <property type="entry name" value="Kinase-like_dom_sf"/>
</dbReference>
<dbReference type="Pfam" id="PF07714">
    <property type="entry name" value="PK_Tyr_Ser-Thr"/>
    <property type="match status" value="1"/>
</dbReference>
<dbReference type="Gene3D" id="1.10.510.10">
    <property type="entry name" value="Transferase(Phosphotransferase) domain 1"/>
    <property type="match status" value="1"/>
</dbReference>
<evidence type="ECO:0000313" key="4">
    <source>
        <dbReference type="Proteomes" id="UP000245207"/>
    </source>
</evidence>
<dbReference type="GO" id="GO:0009506">
    <property type="term" value="C:plasmodesma"/>
    <property type="evidence" value="ECO:0007669"/>
    <property type="project" value="TreeGrafter"/>
</dbReference>
<dbReference type="GO" id="GO:0005886">
    <property type="term" value="C:plasma membrane"/>
    <property type="evidence" value="ECO:0007669"/>
    <property type="project" value="TreeGrafter"/>
</dbReference>
<accession>A0A2U1PNA5</accession>
<dbReference type="STRING" id="35608.A0A2U1PNA5"/>
<feature type="domain" description="Protein kinase" evidence="2">
    <location>
        <begin position="41"/>
        <end position="329"/>
    </location>
</feature>
<dbReference type="PANTHER" id="PTHR27003">
    <property type="entry name" value="OS07G0166700 PROTEIN"/>
    <property type="match status" value="1"/>
</dbReference>
<sequence>MEEAAHRSPGGENYEVNSKSHDLQERLRISLEDIKLGTENFSDAKIIGEGRYWKQYKGDIPLANGLTTVVVKRFDTACDEGSHQFIVESEALLKYEHENIIRLAGYCDEVNEKIIVYEHASNGTLSEHLKDTSLTWLKRLKICIDIATGLRFLHIDDTFNEEKVIHGNIKSVIHGNIKTGSILIDGKWKAIITNLELLKQARAVKKTSQLDEIYAYDSFGYIDPVYNEYGIMFRESDIYSLGVVFMEILCGRLAWEEGCKDPSECLGPLAKRRYEEGGDLDELVFEGIKKQIHKKSLTTFIDTATWCLSDRRDLRPSAFLVIKDLKEALEYQEDYETWEPKLPRDYKKILRFSEIPKMKKFKDIYDTLCKGFHLRDREVYFSLGSKGEKTYMVSPALFSYKNRRVLKWRHVPKSRFQKVAKMLNLSDLNIHVNMRTPFLSSGANYAVHLIFKFCDPRMSSKKPSYVKLTYKMGGEIFHAYFAIWRDEDWMKIELCHFLKHKEYTNFEVLLEGFSQNYCGSGAIYVEGIEFHTIDNVRHEEFEKLIDVQKDSPTDRDNRSENDDGGGKLFSLNEEREKKHFKLSAVDILYDSSKVKPFHLIPSAESRFQDGIELLPQQVFGFKCKIDSQMLSPDTNYMCYLVFKLSEKCHGLHCPVRVRNVLQWKNKEIELVYFRPPSAWDLLVTNRVPKMREDGWMEVMVWKFNSTSELRNDGIPMHLKFITYEGTMSGLIVSGLEIRPM</sequence>
<reference evidence="3 4" key="1">
    <citation type="journal article" date="2018" name="Mol. Plant">
        <title>The genome of Artemisia annua provides insight into the evolution of Asteraceae family and artemisinin biosynthesis.</title>
        <authorList>
            <person name="Shen Q."/>
            <person name="Zhang L."/>
            <person name="Liao Z."/>
            <person name="Wang S."/>
            <person name="Yan T."/>
            <person name="Shi P."/>
            <person name="Liu M."/>
            <person name="Fu X."/>
            <person name="Pan Q."/>
            <person name="Wang Y."/>
            <person name="Lv Z."/>
            <person name="Lu X."/>
            <person name="Zhang F."/>
            <person name="Jiang W."/>
            <person name="Ma Y."/>
            <person name="Chen M."/>
            <person name="Hao X."/>
            <person name="Li L."/>
            <person name="Tang Y."/>
            <person name="Lv G."/>
            <person name="Zhou Y."/>
            <person name="Sun X."/>
            <person name="Brodelius P.E."/>
            <person name="Rose J.K.C."/>
            <person name="Tang K."/>
        </authorList>
    </citation>
    <scope>NUCLEOTIDE SEQUENCE [LARGE SCALE GENOMIC DNA]</scope>
    <source>
        <strain evidence="4">cv. Huhao1</strain>
        <tissue evidence="3">Leaf</tissue>
    </source>
</reference>
<name>A0A2U1PNA5_ARTAN</name>